<evidence type="ECO:0000256" key="14">
    <source>
        <dbReference type="ARBA" id="ARBA00023136"/>
    </source>
</evidence>
<protein>
    <recommendedName>
        <fullName evidence="17">Sodium/potassium/calcium exchanger 1</fullName>
    </recommendedName>
    <alternativeName>
        <fullName evidence="18">Na(+)/K(+)/Ca(2+)-exchange protein 1</fullName>
    </alternativeName>
    <alternativeName>
        <fullName evidence="19">Retinal rod Na-Ca+K exchanger</fullName>
    </alternativeName>
    <alternativeName>
        <fullName evidence="20">Solute carrier family 24 member 1</fullName>
    </alternativeName>
</protein>
<evidence type="ECO:0000256" key="1">
    <source>
        <dbReference type="ARBA" id="ARBA00004651"/>
    </source>
</evidence>
<evidence type="ECO:0000256" key="3">
    <source>
        <dbReference type="ARBA" id="ARBA00022448"/>
    </source>
</evidence>
<feature type="domain" description="Sodium/calcium exchanger membrane region" evidence="23">
    <location>
        <begin position="3"/>
        <end position="118"/>
    </location>
</feature>
<evidence type="ECO:0000256" key="13">
    <source>
        <dbReference type="ARBA" id="ARBA00023065"/>
    </source>
</evidence>
<dbReference type="EMBL" id="JAHRIQ010046356">
    <property type="protein sequence ID" value="MEQ2235242.1"/>
    <property type="molecule type" value="Genomic_DNA"/>
</dbReference>
<evidence type="ECO:0000256" key="7">
    <source>
        <dbReference type="ARBA" id="ARBA00022568"/>
    </source>
</evidence>
<keyword evidence="5" id="KW-1003">Cell membrane</keyword>
<dbReference type="InterPro" id="IPR044880">
    <property type="entry name" value="NCX_ion-bd_dom_sf"/>
</dbReference>
<evidence type="ECO:0000256" key="2">
    <source>
        <dbReference type="ARBA" id="ARBA00005364"/>
    </source>
</evidence>
<feature type="transmembrane region" description="Helical" evidence="22">
    <location>
        <begin position="51"/>
        <end position="69"/>
    </location>
</feature>
<evidence type="ECO:0000256" key="19">
    <source>
        <dbReference type="ARBA" id="ARBA00042297"/>
    </source>
</evidence>
<dbReference type="PANTHER" id="PTHR10846:SF36">
    <property type="entry name" value="SODIUM_POTASSIUM_CALCIUM EXCHANGER 1"/>
    <property type="match status" value="1"/>
</dbReference>
<evidence type="ECO:0000256" key="6">
    <source>
        <dbReference type="ARBA" id="ARBA00022553"/>
    </source>
</evidence>
<keyword evidence="25" id="KW-1185">Reference proteome</keyword>
<evidence type="ECO:0000256" key="21">
    <source>
        <dbReference type="ARBA" id="ARBA00045976"/>
    </source>
</evidence>
<keyword evidence="6" id="KW-0597">Phosphoprotein</keyword>
<keyword evidence="12 22" id="KW-1133">Transmembrane helix</keyword>
<evidence type="ECO:0000256" key="15">
    <source>
        <dbReference type="ARBA" id="ARBA00023305"/>
    </source>
</evidence>
<keyword evidence="11" id="KW-0769">Symport</keyword>
<evidence type="ECO:0000313" key="25">
    <source>
        <dbReference type="Proteomes" id="UP001482620"/>
    </source>
</evidence>
<keyword evidence="9 22" id="KW-0812">Transmembrane</keyword>
<comment type="function">
    <text evidence="21">Calcium, potassium:sodium antiporter that transports 1 Ca(2+) and 1 K(+) in exchange for 4 Na(+). Critical component of the visual transduction cascade, controlling the calcium concentration of outer segments during light and darkness. Light causes a rapid lowering of cytosolic free calcium in the outer segment of both retinal rod and cone photoreceptors and the light-induced lowering of calcium is caused by extrusion via this protein which plays a key role in the process of light adaptation.</text>
</comment>
<gene>
    <name evidence="24" type="ORF">ILYODFUR_000384</name>
</gene>
<evidence type="ECO:0000256" key="20">
    <source>
        <dbReference type="ARBA" id="ARBA00042684"/>
    </source>
</evidence>
<evidence type="ECO:0000256" key="12">
    <source>
        <dbReference type="ARBA" id="ARBA00022989"/>
    </source>
</evidence>
<evidence type="ECO:0000313" key="24">
    <source>
        <dbReference type="EMBL" id="MEQ2235242.1"/>
    </source>
</evidence>
<dbReference type="Gene3D" id="1.20.1420.30">
    <property type="entry name" value="NCX, central ion-binding region"/>
    <property type="match status" value="1"/>
</dbReference>
<accession>A0ABV0TSD8</accession>
<comment type="caution">
    <text evidence="24">The sequence shown here is derived from an EMBL/GenBank/DDBJ whole genome shotgun (WGS) entry which is preliminary data.</text>
</comment>
<keyword evidence="8" id="KW-0716">Sensory transduction</keyword>
<comment type="subcellular location">
    <subcellularLocation>
        <location evidence="1">Cell membrane</location>
        <topology evidence="1">Multi-pass membrane protein</topology>
    </subcellularLocation>
</comment>
<evidence type="ECO:0000256" key="10">
    <source>
        <dbReference type="ARBA" id="ARBA00022837"/>
    </source>
</evidence>
<dbReference type="Pfam" id="PF01699">
    <property type="entry name" value="Na_Ca_ex"/>
    <property type="match status" value="1"/>
</dbReference>
<keyword evidence="13" id="KW-0406">Ion transport</keyword>
<name>A0ABV0TSD8_9TELE</name>
<feature type="transmembrane region" description="Helical" evidence="22">
    <location>
        <begin position="21"/>
        <end position="39"/>
    </location>
</feature>
<reference evidence="24 25" key="1">
    <citation type="submission" date="2021-06" db="EMBL/GenBank/DDBJ databases">
        <authorList>
            <person name="Palmer J.M."/>
        </authorList>
    </citation>
    <scope>NUCLEOTIDE SEQUENCE [LARGE SCALE GENOMIC DNA]</scope>
    <source>
        <strain evidence="25">if_2019</strain>
        <tissue evidence="24">Muscle</tissue>
    </source>
</reference>
<keyword evidence="10" id="KW-0106">Calcium</keyword>
<evidence type="ECO:0000256" key="17">
    <source>
        <dbReference type="ARBA" id="ARBA00040585"/>
    </source>
</evidence>
<keyword evidence="14 22" id="KW-0472">Membrane</keyword>
<keyword evidence="3" id="KW-0813">Transport</keyword>
<keyword evidence="15" id="KW-0844">Vision</keyword>
<evidence type="ECO:0000259" key="23">
    <source>
        <dbReference type="Pfam" id="PF01699"/>
    </source>
</evidence>
<evidence type="ECO:0000256" key="18">
    <source>
        <dbReference type="ARBA" id="ARBA00042035"/>
    </source>
</evidence>
<keyword evidence="7" id="KW-0109">Calcium transport</keyword>
<evidence type="ECO:0000256" key="5">
    <source>
        <dbReference type="ARBA" id="ARBA00022475"/>
    </source>
</evidence>
<feature type="transmembrane region" description="Helical" evidence="22">
    <location>
        <begin position="101"/>
        <end position="120"/>
    </location>
</feature>
<sequence>MEMLAISDDVVGATFMSAGRSIPWFFVKSVLILSGYYDLFVDIELVTDHAAFRMLFVTGTCALFSGKVLPLTCWPLFRDLSFYMLSFILLMLFFLDNVVKWWENVILVSFFILYIIFLKYNAQAEQMLKSHLQKTKRVMKVLFVRKSEKMSRLEVKQFSSMADIIISIMLDTAKLGRMCF</sequence>
<proteinExistence type="inferred from homology"/>
<dbReference type="InterPro" id="IPR004481">
    <property type="entry name" value="K/Na/Ca-exchanger"/>
</dbReference>
<comment type="catalytic activity">
    <reaction evidence="16">
        <text>Ca(2+)(out) + K(+)(out) + 4 Na(+)(in) = Ca(2+)(in) + K(+)(in) + 4 Na(+)(out)</text>
        <dbReference type="Rhea" id="RHEA:69967"/>
        <dbReference type="ChEBI" id="CHEBI:29101"/>
        <dbReference type="ChEBI" id="CHEBI:29103"/>
        <dbReference type="ChEBI" id="CHEBI:29108"/>
    </reaction>
</comment>
<dbReference type="Proteomes" id="UP001482620">
    <property type="component" value="Unassembled WGS sequence"/>
</dbReference>
<dbReference type="PANTHER" id="PTHR10846">
    <property type="entry name" value="SODIUM/POTASSIUM/CALCIUM EXCHANGER"/>
    <property type="match status" value="1"/>
</dbReference>
<evidence type="ECO:0000256" key="11">
    <source>
        <dbReference type="ARBA" id="ARBA00022847"/>
    </source>
</evidence>
<comment type="similarity">
    <text evidence="2">Belongs to the Ca(2+):cation antiporter (CaCA) (TC 2.A.19) family. SLC24A subfamily.</text>
</comment>
<feature type="transmembrane region" description="Helical" evidence="22">
    <location>
        <begin position="76"/>
        <end position="95"/>
    </location>
</feature>
<evidence type="ECO:0000256" key="9">
    <source>
        <dbReference type="ARBA" id="ARBA00022692"/>
    </source>
</evidence>
<keyword evidence="4" id="KW-0050">Antiport</keyword>
<dbReference type="InterPro" id="IPR004837">
    <property type="entry name" value="NaCa_Exmemb"/>
</dbReference>
<evidence type="ECO:0000256" key="22">
    <source>
        <dbReference type="SAM" id="Phobius"/>
    </source>
</evidence>
<evidence type="ECO:0000256" key="16">
    <source>
        <dbReference type="ARBA" id="ARBA00033627"/>
    </source>
</evidence>
<evidence type="ECO:0000256" key="8">
    <source>
        <dbReference type="ARBA" id="ARBA00022606"/>
    </source>
</evidence>
<organism evidence="24 25">
    <name type="scientific">Ilyodon furcidens</name>
    <name type="common">goldbreast splitfin</name>
    <dbReference type="NCBI Taxonomy" id="33524"/>
    <lineage>
        <taxon>Eukaryota</taxon>
        <taxon>Metazoa</taxon>
        <taxon>Chordata</taxon>
        <taxon>Craniata</taxon>
        <taxon>Vertebrata</taxon>
        <taxon>Euteleostomi</taxon>
        <taxon>Actinopterygii</taxon>
        <taxon>Neopterygii</taxon>
        <taxon>Teleostei</taxon>
        <taxon>Neoteleostei</taxon>
        <taxon>Acanthomorphata</taxon>
        <taxon>Ovalentaria</taxon>
        <taxon>Atherinomorphae</taxon>
        <taxon>Cyprinodontiformes</taxon>
        <taxon>Goodeidae</taxon>
        <taxon>Ilyodon</taxon>
    </lineage>
</organism>
<evidence type="ECO:0000256" key="4">
    <source>
        <dbReference type="ARBA" id="ARBA00022449"/>
    </source>
</evidence>